<dbReference type="GO" id="GO:0005737">
    <property type="term" value="C:cytoplasm"/>
    <property type="evidence" value="ECO:0007669"/>
    <property type="project" value="TreeGrafter"/>
</dbReference>
<dbReference type="InterPro" id="IPR012676">
    <property type="entry name" value="TGS-like"/>
</dbReference>
<dbReference type="GO" id="GO:0005524">
    <property type="term" value="F:ATP binding"/>
    <property type="evidence" value="ECO:0007669"/>
    <property type="project" value="UniProtKB-UniRule"/>
</dbReference>
<dbReference type="CDD" id="cd04867">
    <property type="entry name" value="TGS_YchF_OLA1"/>
    <property type="match status" value="1"/>
</dbReference>
<reference evidence="10" key="1">
    <citation type="submission" date="2017-09" db="EMBL/GenBank/DDBJ databases">
        <title>Depth-based differentiation of microbial function through sediment-hosted aquifers and enrichment of novel symbionts in the deep terrestrial subsurface.</title>
        <authorList>
            <person name="Probst A.J."/>
            <person name="Ladd B."/>
            <person name="Jarett J.K."/>
            <person name="Geller-Mcgrath D.E."/>
            <person name="Sieber C.M.K."/>
            <person name="Emerson J.B."/>
            <person name="Anantharaman K."/>
            <person name="Thomas B.C."/>
            <person name="Malmstrom R."/>
            <person name="Stieglmeier M."/>
            <person name="Klingl A."/>
            <person name="Woyke T."/>
            <person name="Ryan C.M."/>
            <person name="Banfield J.F."/>
        </authorList>
    </citation>
    <scope>NUCLEOTIDE SEQUENCE [LARGE SCALE GENOMIC DNA]</scope>
</reference>
<dbReference type="Gene3D" id="3.40.50.300">
    <property type="entry name" value="P-loop containing nucleotide triphosphate hydrolases"/>
    <property type="match status" value="1"/>
</dbReference>
<organism evidence="9 10">
    <name type="scientific">Candidatus Magasanikbacteria bacterium CG_4_10_14_0_2_um_filter_33_14</name>
    <dbReference type="NCBI Taxonomy" id="1974636"/>
    <lineage>
        <taxon>Bacteria</taxon>
        <taxon>Candidatus Magasanikiibacteriota</taxon>
    </lineage>
</organism>
<dbReference type="InterPro" id="IPR013029">
    <property type="entry name" value="YchF_C"/>
</dbReference>
<dbReference type="EMBL" id="PFPL01000045">
    <property type="protein sequence ID" value="PIZ95766.1"/>
    <property type="molecule type" value="Genomic_DNA"/>
</dbReference>
<protein>
    <recommendedName>
        <fullName evidence="6">Ribosome-binding ATPase YchF</fullName>
    </recommendedName>
</protein>
<comment type="function">
    <text evidence="6">ATPase that binds to both the 70S ribosome and the 50S ribosomal subunit in a nucleotide-independent manner.</text>
</comment>
<dbReference type="Proteomes" id="UP000231453">
    <property type="component" value="Unassembled WGS sequence"/>
</dbReference>
<dbReference type="PROSITE" id="PS51880">
    <property type="entry name" value="TGS"/>
    <property type="match status" value="1"/>
</dbReference>
<dbReference type="FunFam" id="1.10.150.300:FF:000001">
    <property type="entry name" value="Ribosome-binding ATPase YchF"/>
    <property type="match status" value="1"/>
</dbReference>
<dbReference type="InterPro" id="IPR027417">
    <property type="entry name" value="P-loop_NTPase"/>
</dbReference>
<proteinExistence type="inferred from homology"/>
<dbReference type="Pfam" id="PF06071">
    <property type="entry name" value="YchF-GTPase_C"/>
    <property type="match status" value="1"/>
</dbReference>
<accession>A0A2M7VAG5</accession>
<dbReference type="InterPro" id="IPR006073">
    <property type="entry name" value="GTP-bd"/>
</dbReference>
<evidence type="ECO:0000256" key="4">
    <source>
        <dbReference type="ARBA" id="ARBA00022840"/>
    </source>
</evidence>
<evidence type="ECO:0000259" key="7">
    <source>
        <dbReference type="PROSITE" id="PS51710"/>
    </source>
</evidence>
<feature type="domain" description="TGS" evidence="8">
    <location>
        <begin position="278"/>
        <end position="361"/>
    </location>
</feature>
<comment type="similarity">
    <text evidence="6">Belongs to the TRAFAC class OBG-HflX-like GTPase superfamily. OBG GTPase family. YchF/OLA1 subfamily.</text>
</comment>
<dbReference type="HAMAP" id="MF_00944">
    <property type="entry name" value="YchF_OLA1_ATPase"/>
    <property type="match status" value="1"/>
</dbReference>
<dbReference type="SUPFAM" id="SSF81271">
    <property type="entry name" value="TGS-like"/>
    <property type="match status" value="1"/>
</dbReference>
<keyword evidence="3 6" id="KW-0547">Nucleotide-binding</keyword>
<dbReference type="CDD" id="cd01900">
    <property type="entry name" value="YchF"/>
    <property type="match status" value="1"/>
</dbReference>
<dbReference type="Pfam" id="PF01926">
    <property type="entry name" value="MMR_HSR1"/>
    <property type="match status" value="1"/>
</dbReference>
<feature type="binding site" evidence="6">
    <location>
        <begin position="11"/>
        <end position="16"/>
    </location>
    <ligand>
        <name>ATP</name>
        <dbReference type="ChEBI" id="CHEBI:30616"/>
    </ligand>
</feature>
<dbReference type="GO" id="GO:0016887">
    <property type="term" value="F:ATP hydrolysis activity"/>
    <property type="evidence" value="ECO:0007669"/>
    <property type="project" value="UniProtKB-UniRule"/>
</dbReference>
<comment type="caution">
    <text evidence="9">The sequence shown here is derived from an EMBL/GenBank/DDBJ whole genome shotgun (WGS) entry which is preliminary data.</text>
</comment>
<dbReference type="InterPro" id="IPR023192">
    <property type="entry name" value="TGS-like_dom_sf"/>
</dbReference>
<dbReference type="AlphaFoldDB" id="A0A2M7VAG5"/>
<dbReference type="PANTHER" id="PTHR23305:SF18">
    <property type="entry name" value="OBG-TYPE G DOMAIN-CONTAINING PROTEIN"/>
    <property type="match status" value="1"/>
</dbReference>
<evidence type="ECO:0000256" key="3">
    <source>
        <dbReference type="ARBA" id="ARBA00022741"/>
    </source>
</evidence>
<dbReference type="SUPFAM" id="SSF52540">
    <property type="entry name" value="P-loop containing nucleoside triphosphate hydrolases"/>
    <property type="match status" value="1"/>
</dbReference>
<dbReference type="InterPro" id="IPR041706">
    <property type="entry name" value="YchF_N"/>
</dbReference>
<evidence type="ECO:0000256" key="5">
    <source>
        <dbReference type="ARBA" id="ARBA00022842"/>
    </source>
</evidence>
<feature type="domain" description="OBG-type G" evidence="7">
    <location>
        <begin position="2"/>
        <end position="256"/>
    </location>
</feature>
<dbReference type="Gene3D" id="1.10.150.300">
    <property type="entry name" value="TGS-like domain"/>
    <property type="match status" value="1"/>
</dbReference>
<dbReference type="GO" id="GO:0046872">
    <property type="term" value="F:metal ion binding"/>
    <property type="evidence" value="ECO:0007669"/>
    <property type="project" value="UniProtKB-KW"/>
</dbReference>
<comment type="cofactor">
    <cofactor evidence="1">
        <name>Mg(2+)</name>
        <dbReference type="ChEBI" id="CHEBI:18420"/>
    </cofactor>
</comment>
<keyword evidence="2" id="KW-0479">Metal-binding</keyword>
<dbReference type="Gene3D" id="3.10.20.30">
    <property type="match status" value="1"/>
</dbReference>
<keyword evidence="4 6" id="KW-0067">ATP-binding</keyword>
<sequence length="363" mass="39946">MLSLAIVGLPNVGKSTLFNALTKSKQADAANYPFCTIEPNVGVVEVPDERLQPLAETSKALKIVPTAIEFVDVAGLVKGASEGEGLGNKFLSHIRECDAIIQVVRAFEDGNITHVHGKVDPKDDSEVINLELIMADWQTVSKRLDRVRKDAKGVRAKELSKELELLEKLDAHLQSGKPARTLEDDGSFVVGEDEQLILRDLHLISMKPLMYVVNIEERGTGNEERNYDLDAPYIEVCAKLEAELSELSDEDSKDFMADLGMTQSGLDKLIVAGYKLLNLVTYFTSGVQETRAWTVTKGAKGPEAAGVIHTDFIKGFIKADVVNWKDFVEHGGWNGIKGTGKMRLEGKEYIVEDGDVVYFHVAT</sequence>
<dbReference type="InterPro" id="IPR031167">
    <property type="entry name" value="G_OBG"/>
</dbReference>
<evidence type="ECO:0000313" key="10">
    <source>
        <dbReference type="Proteomes" id="UP000231453"/>
    </source>
</evidence>
<dbReference type="PANTHER" id="PTHR23305">
    <property type="entry name" value="OBG GTPASE FAMILY"/>
    <property type="match status" value="1"/>
</dbReference>
<evidence type="ECO:0000256" key="2">
    <source>
        <dbReference type="ARBA" id="ARBA00022723"/>
    </source>
</evidence>
<dbReference type="InterPro" id="IPR012675">
    <property type="entry name" value="Beta-grasp_dom_sf"/>
</dbReference>
<evidence type="ECO:0000256" key="6">
    <source>
        <dbReference type="HAMAP-Rule" id="MF_00944"/>
    </source>
</evidence>
<name>A0A2M7VAG5_9BACT</name>
<evidence type="ECO:0000256" key="1">
    <source>
        <dbReference type="ARBA" id="ARBA00001946"/>
    </source>
</evidence>
<keyword evidence="5" id="KW-0460">Magnesium</keyword>
<dbReference type="PROSITE" id="PS51710">
    <property type="entry name" value="G_OBG"/>
    <property type="match status" value="1"/>
</dbReference>
<dbReference type="PRINTS" id="PR00326">
    <property type="entry name" value="GTP1OBG"/>
</dbReference>
<dbReference type="InterPro" id="IPR004396">
    <property type="entry name" value="ATPase_YchF/OLA1"/>
</dbReference>
<dbReference type="InterPro" id="IPR004095">
    <property type="entry name" value="TGS"/>
</dbReference>
<gene>
    <name evidence="6" type="primary">ychF</name>
    <name evidence="9" type="ORF">COX80_03480</name>
</gene>
<dbReference type="NCBIfam" id="TIGR00092">
    <property type="entry name" value="redox-regulated ATPase YchF"/>
    <property type="match status" value="1"/>
</dbReference>
<dbReference type="PIRSF" id="PIRSF006641">
    <property type="entry name" value="CHP00092"/>
    <property type="match status" value="1"/>
</dbReference>
<evidence type="ECO:0000259" key="8">
    <source>
        <dbReference type="PROSITE" id="PS51880"/>
    </source>
</evidence>
<dbReference type="GO" id="GO:0043023">
    <property type="term" value="F:ribosomal large subunit binding"/>
    <property type="evidence" value="ECO:0007669"/>
    <property type="project" value="UniProtKB-UniRule"/>
</dbReference>
<dbReference type="GO" id="GO:0005525">
    <property type="term" value="F:GTP binding"/>
    <property type="evidence" value="ECO:0007669"/>
    <property type="project" value="InterPro"/>
</dbReference>
<dbReference type="FunFam" id="3.10.20.30:FF:000001">
    <property type="entry name" value="Ribosome-binding ATPase YchF"/>
    <property type="match status" value="1"/>
</dbReference>
<evidence type="ECO:0000313" key="9">
    <source>
        <dbReference type="EMBL" id="PIZ95766.1"/>
    </source>
</evidence>